<reference evidence="2" key="1">
    <citation type="journal article" date="2020" name="Stud. Mycol.">
        <title>101 Dothideomycetes genomes: a test case for predicting lifestyles and emergence of pathogens.</title>
        <authorList>
            <person name="Haridas S."/>
            <person name="Albert R."/>
            <person name="Binder M."/>
            <person name="Bloem J."/>
            <person name="Labutti K."/>
            <person name="Salamov A."/>
            <person name="Andreopoulos B."/>
            <person name="Baker S."/>
            <person name="Barry K."/>
            <person name="Bills G."/>
            <person name="Bluhm B."/>
            <person name="Cannon C."/>
            <person name="Castanera R."/>
            <person name="Culley D."/>
            <person name="Daum C."/>
            <person name="Ezra D."/>
            <person name="Gonzalez J."/>
            <person name="Henrissat B."/>
            <person name="Kuo A."/>
            <person name="Liang C."/>
            <person name="Lipzen A."/>
            <person name="Lutzoni F."/>
            <person name="Magnuson J."/>
            <person name="Mondo S."/>
            <person name="Nolan M."/>
            <person name="Ohm R."/>
            <person name="Pangilinan J."/>
            <person name="Park H.-J."/>
            <person name="Ramirez L."/>
            <person name="Alfaro M."/>
            <person name="Sun H."/>
            <person name="Tritt A."/>
            <person name="Yoshinaga Y."/>
            <person name="Zwiers L.-H."/>
            <person name="Turgeon B."/>
            <person name="Goodwin S."/>
            <person name="Spatafora J."/>
            <person name="Crous P."/>
            <person name="Grigoriev I."/>
        </authorList>
    </citation>
    <scope>NUCLEOTIDE SEQUENCE</scope>
    <source>
        <strain evidence="2">CBS 122681</strain>
    </source>
</reference>
<gene>
    <name evidence="2" type="ORF">K491DRAFT_771153</name>
</gene>
<evidence type="ECO:0000259" key="1">
    <source>
        <dbReference type="Pfam" id="PF00144"/>
    </source>
</evidence>
<dbReference type="Proteomes" id="UP000799324">
    <property type="component" value="Unassembled WGS sequence"/>
</dbReference>
<organism evidence="2 3">
    <name type="scientific">Lophiostoma macrostomum CBS 122681</name>
    <dbReference type="NCBI Taxonomy" id="1314788"/>
    <lineage>
        <taxon>Eukaryota</taxon>
        <taxon>Fungi</taxon>
        <taxon>Dikarya</taxon>
        <taxon>Ascomycota</taxon>
        <taxon>Pezizomycotina</taxon>
        <taxon>Dothideomycetes</taxon>
        <taxon>Pleosporomycetidae</taxon>
        <taxon>Pleosporales</taxon>
        <taxon>Lophiostomataceae</taxon>
        <taxon>Lophiostoma</taxon>
    </lineage>
</organism>
<dbReference type="OrthoDB" id="428260at2759"/>
<sequence>MALFLTAQAGAHLRSQIDEATSDPQPKLPGVILHVVDNQNHAVFTHASGGTVPLSSQTLNTIHSVTKIIGAIALMQLVDRSLVSLDDPSVIPTLLPELAAKKILTGFTSAKDGTKSPIFVDQEGDITPRMLMNHTYGGGHTYFNTLLYEYLQEGWDKRNEASDPHQTILDSPLLWQPGTHANYGQGFDWVAVLIERATKQNLSTYFQQHIFEPLGLQHIGFEEQYGSDITSRPGHEGLFWPRSMKQPDGTYIPIDPPVLQQLERGKTAYPQGEYHAYPLGSGLVASAEDTARILLILAPQNAGRDPVSGHQLLTPEAVSQITSPQLPAHLRNDSHTLPSAIGVIVPDGRSGRSKGSVYWYGAANTEFWIDGEKGIVVFVNGNHFPMNNEIWFDMVARLEGDLYEGLRA</sequence>
<dbReference type="SUPFAM" id="SSF56601">
    <property type="entry name" value="beta-lactamase/transpeptidase-like"/>
    <property type="match status" value="1"/>
</dbReference>
<dbReference type="Pfam" id="PF00144">
    <property type="entry name" value="Beta-lactamase"/>
    <property type="match status" value="1"/>
</dbReference>
<evidence type="ECO:0000313" key="3">
    <source>
        <dbReference type="Proteomes" id="UP000799324"/>
    </source>
</evidence>
<dbReference type="PANTHER" id="PTHR43283:SF3">
    <property type="entry name" value="BETA-LACTAMASE FAMILY PROTEIN (AFU_ORTHOLOGUE AFUA_5G07500)"/>
    <property type="match status" value="1"/>
</dbReference>
<name>A0A6A6SRE5_9PLEO</name>
<protein>
    <submittedName>
        <fullName evidence="2">Beta-lactamase family protein</fullName>
    </submittedName>
</protein>
<dbReference type="PANTHER" id="PTHR43283">
    <property type="entry name" value="BETA-LACTAMASE-RELATED"/>
    <property type="match status" value="1"/>
</dbReference>
<dbReference type="InterPro" id="IPR012338">
    <property type="entry name" value="Beta-lactam/transpept-like"/>
</dbReference>
<feature type="domain" description="Beta-lactamase-related" evidence="1">
    <location>
        <begin position="26"/>
        <end position="385"/>
    </location>
</feature>
<dbReference type="AlphaFoldDB" id="A0A6A6SRE5"/>
<keyword evidence="3" id="KW-1185">Reference proteome</keyword>
<dbReference type="InterPro" id="IPR050789">
    <property type="entry name" value="Diverse_Enzym_Activities"/>
</dbReference>
<proteinExistence type="predicted"/>
<dbReference type="EMBL" id="MU004463">
    <property type="protein sequence ID" value="KAF2650210.1"/>
    <property type="molecule type" value="Genomic_DNA"/>
</dbReference>
<evidence type="ECO:0000313" key="2">
    <source>
        <dbReference type="EMBL" id="KAF2650210.1"/>
    </source>
</evidence>
<accession>A0A6A6SRE5</accession>
<dbReference type="Gene3D" id="3.40.710.10">
    <property type="entry name" value="DD-peptidase/beta-lactamase superfamily"/>
    <property type="match status" value="1"/>
</dbReference>
<dbReference type="InterPro" id="IPR001466">
    <property type="entry name" value="Beta-lactam-related"/>
</dbReference>